<proteinExistence type="predicted"/>
<gene>
    <name evidence="3" type="ORF">H0486_09475</name>
</gene>
<dbReference type="Proteomes" id="UP000574276">
    <property type="component" value="Unassembled WGS sequence"/>
</dbReference>
<reference evidence="3 4" key="1">
    <citation type="submission" date="2020-07" db="EMBL/GenBank/DDBJ databases">
        <title>Characterization and genome sequencing of isolate MD1, a novel member within the family Lachnospiraceae.</title>
        <authorList>
            <person name="Rettenmaier R."/>
            <person name="Di Bello L."/>
            <person name="Zinser C."/>
            <person name="Scheitz K."/>
            <person name="Liebl W."/>
            <person name="Zverlov V."/>
        </authorList>
    </citation>
    <scope>NUCLEOTIDE SEQUENCE [LARGE SCALE GENOMIC DNA]</scope>
    <source>
        <strain evidence="3 4">MD1</strain>
    </source>
</reference>
<dbReference type="Pfam" id="PF00395">
    <property type="entry name" value="SLH"/>
    <property type="match status" value="1"/>
</dbReference>
<evidence type="ECO:0000256" key="1">
    <source>
        <dbReference type="ARBA" id="ARBA00022737"/>
    </source>
</evidence>
<accession>A0A839K289</accession>
<feature type="domain" description="SLH" evidence="2">
    <location>
        <begin position="698"/>
        <end position="760"/>
    </location>
</feature>
<dbReference type="RefSeq" id="WP_228352789.1">
    <property type="nucleotide sequence ID" value="NZ_JACEGA010000001.1"/>
</dbReference>
<dbReference type="EMBL" id="JACEGA010000001">
    <property type="protein sequence ID" value="MBB2183109.1"/>
    <property type="molecule type" value="Genomic_DNA"/>
</dbReference>
<dbReference type="AlphaFoldDB" id="A0A839K289"/>
<dbReference type="PROSITE" id="PS51272">
    <property type="entry name" value="SLH"/>
    <property type="match status" value="1"/>
</dbReference>
<comment type="caution">
    <text evidence="3">The sequence shown here is derived from an EMBL/GenBank/DDBJ whole genome shotgun (WGS) entry which is preliminary data.</text>
</comment>
<organism evidence="3 4">
    <name type="scientific">Variimorphobacter saccharofermentans</name>
    <dbReference type="NCBI Taxonomy" id="2755051"/>
    <lineage>
        <taxon>Bacteria</taxon>
        <taxon>Bacillati</taxon>
        <taxon>Bacillota</taxon>
        <taxon>Clostridia</taxon>
        <taxon>Lachnospirales</taxon>
        <taxon>Lachnospiraceae</taxon>
        <taxon>Variimorphobacter</taxon>
    </lineage>
</organism>
<dbReference type="Pfam" id="PF16244">
    <property type="entry name" value="DUF4901"/>
    <property type="match status" value="2"/>
</dbReference>
<evidence type="ECO:0000313" key="4">
    <source>
        <dbReference type="Proteomes" id="UP000574276"/>
    </source>
</evidence>
<keyword evidence="1" id="KW-0677">Repeat</keyword>
<name>A0A839K289_9FIRM</name>
<dbReference type="InterPro" id="IPR001119">
    <property type="entry name" value="SLH_dom"/>
</dbReference>
<keyword evidence="4" id="KW-1185">Reference proteome</keyword>
<dbReference type="InterPro" id="IPR032599">
    <property type="entry name" value="YcdB/YcdC_rep_domain"/>
</dbReference>
<evidence type="ECO:0000313" key="3">
    <source>
        <dbReference type="EMBL" id="MBB2183109.1"/>
    </source>
</evidence>
<evidence type="ECO:0000259" key="2">
    <source>
        <dbReference type="PROSITE" id="PS51272"/>
    </source>
</evidence>
<protein>
    <submittedName>
        <fullName evidence="3">PepSY domain-containing protein</fullName>
    </submittedName>
</protein>
<sequence>MKKVFAVLFSGVLLASSIPLYDYVKADEIATNTAMVTKEEVPAASGKTDSSDYDMEAAIKAVKARITIPKEYSEFDYYFYDTSSYYEAFWSFTWRIPGKESYIQVNCDVDNHITQYSKYDYSKENEAGLANYLQNELVKKAENFIEKIAPETKGKLELVNSTYEGAYSGNYSFQFQRIENGIPFPDNGVNVQVNNTTGEVMGVSINWLYGIKIPSHVTSLSKEEAVKIIKENMKMKLTYQTDSYWIYDKLGNASNSSLKKAYLVYEPTEYYISVDANSGKVYLTQNEWVDAAYGSNLNSKAKNEAARSADTGTVSMELSADELKKVEELKNLITKSEAIKKVTGNKYLLLDKNLKEITASLNKWDNGDGDTSYVWNIELRDPRSVDYEKDKDTYRAYAYATVDAKTGMILSYYASVKSYYNDKTQKWESVKIAYNKEEGKEILEKFLKSQIKNRLENSVLSDQSEDYVAYYKKDTPVYGGYSYRYNRVNEGIEYPYNSIYGSVDGITGKIYSYGSNWDYKISFESSKGAISPEKAMDYYLGMDGFGLKYEINAIHKYDNNNSQYYNPNSTEYEVRLVYRPDINPSYISPFTGEQLDYDGKVYKKEKPYTYLDITDAEKYRDVMLLSDMNIGFEGEYFKPEAPITIGEMNKLLEKVGYYGINSDTNYQESQLITREEVAQLFINKLGLEKVSAIKGVYKTGYQDESNIQQKYLGAVALAKGLGLMEGDKDNKFNAKSNVTRLDAVTLILNFIKVQQNGVLY</sequence>